<evidence type="ECO:0000313" key="1">
    <source>
        <dbReference type="EMBL" id="MFC5512775.1"/>
    </source>
</evidence>
<name>A0ABW0PK10_9BURK</name>
<sequence>MKSSNPTWTMGKKLELYKAVAERETGFWIDLPIVTRQLVSRDEWISLMEIDPDHFQMATLTAEELIGCSMDNGGAIECAVLLTWSDELLQ</sequence>
<evidence type="ECO:0000313" key="2">
    <source>
        <dbReference type="Proteomes" id="UP001596031"/>
    </source>
</evidence>
<comment type="caution">
    <text evidence="1">The sequence shown here is derived from an EMBL/GenBank/DDBJ whole genome shotgun (WGS) entry which is preliminary data.</text>
</comment>
<reference evidence="2" key="1">
    <citation type="journal article" date="2019" name="Int. J. Syst. Evol. Microbiol.">
        <title>The Global Catalogue of Microorganisms (GCM) 10K type strain sequencing project: providing services to taxonomists for standard genome sequencing and annotation.</title>
        <authorList>
            <consortium name="The Broad Institute Genomics Platform"/>
            <consortium name="The Broad Institute Genome Sequencing Center for Infectious Disease"/>
            <person name="Wu L."/>
            <person name="Ma J."/>
        </authorList>
    </citation>
    <scope>NUCLEOTIDE SEQUENCE [LARGE SCALE GENOMIC DNA]</scope>
    <source>
        <strain evidence="2">CCUG 38813</strain>
    </source>
</reference>
<dbReference type="EMBL" id="JBHSMS010000054">
    <property type="protein sequence ID" value="MFC5512775.1"/>
    <property type="molecule type" value="Genomic_DNA"/>
</dbReference>
<organism evidence="1 2">
    <name type="scientific">Massilia jejuensis</name>
    <dbReference type="NCBI Taxonomy" id="648894"/>
    <lineage>
        <taxon>Bacteria</taxon>
        <taxon>Pseudomonadati</taxon>
        <taxon>Pseudomonadota</taxon>
        <taxon>Betaproteobacteria</taxon>
        <taxon>Burkholderiales</taxon>
        <taxon>Oxalobacteraceae</taxon>
        <taxon>Telluria group</taxon>
        <taxon>Massilia</taxon>
    </lineage>
</organism>
<proteinExistence type="predicted"/>
<dbReference type="Proteomes" id="UP001596031">
    <property type="component" value="Unassembled WGS sequence"/>
</dbReference>
<keyword evidence="2" id="KW-1185">Reference proteome</keyword>
<protein>
    <submittedName>
        <fullName evidence="1">Uncharacterized protein</fullName>
    </submittedName>
</protein>
<gene>
    <name evidence="1" type="ORF">ACFPOU_16850</name>
</gene>
<accession>A0ABW0PK10</accession>